<dbReference type="Proteomes" id="UP001497457">
    <property type="component" value="Chromosome 5rd"/>
</dbReference>
<name>A0ABC9EPS5_9POAL</name>
<dbReference type="InterPro" id="IPR055302">
    <property type="entry name" value="F-box_dom-containing"/>
</dbReference>
<dbReference type="SUPFAM" id="SSF81383">
    <property type="entry name" value="F-box domain"/>
    <property type="match status" value="1"/>
</dbReference>
<gene>
    <name evidence="2" type="ORF">URODEC1_LOCUS98069</name>
</gene>
<dbReference type="Pfam" id="PF00646">
    <property type="entry name" value="F-box"/>
    <property type="match status" value="1"/>
</dbReference>
<protein>
    <recommendedName>
        <fullName evidence="1">F-box domain-containing protein</fullName>
    </recommendedName>
</protein>
<keyword evidence="3" id="KW-1185">Reference proteome</keyword>
<accession>A0ABC9EPS5</accession>
<evidence type="ECO:0000313" key="2">
    <source>
        <dbReference type="EMBL" id="CAL5062030.1"/>
    </source>
</evidence>
<dbReference type="InterPro" id="IPR001810">
    <property type="entry name" value="F-box_dom"/>
</dbReference>
<dbReference type="PANTHER" id="PTHR32141:SF179">
    <property type="entry name" value="F-BOX DOMAIN-CONTAINING PROTEIN"/>
    <property type="match status" value="1"/>
</dbReference>
<organism evidence="2 3">
    <name type="scientific">Urochloa decumbens</name>
    <dbReference type="NCBI Taxonomy" id="240449"/>
    <lineage>
        <taxon>Eukaryota</taxon>
        <taxon>Viridiplantae</taxon>
        <taxon>Streptophyta</taxon>
        <taxon>Embryophyta</taxon>
        <taxon>Tracheophyta</taxon>
        <taxon>Spermatophyta</taxon>
        <taxon>Magnoliopsida</taxon>
        <taxon>Liliopsida</taxon>
        <taxon>Poales</taxon>
        <taxon>Poaceae</taxon>
        <taxon>PACMAD clade</taxon>
        <taxon>Panicoideae</taxon>
        <taxon>Panicodae</taxon>
        <taxon>Paniceae</taxon>
        <taxon>Melinidinae</taxon>
        <taxon>Urochloa</taxon>
    </lineage>
</organism>
<dbReference type="InterPro" id="IPR036047">
    <property type="entry name" value="F-box-like_dom_sf"/>
</dbReference>
<evidence type="ECO:0000313" key="3">
    <source>
        <dbReference type="Proteomes" id="UP001497457"/>
    </source>
</evidence>
<proteinExistence type="predicted"/>
<dbReference type="EMBL" id="OZ075115">
    <property type="protein sequence ID" value="CAL5062030.1"/>
    <property type="molecule type" value="Genomic_DNA"/>
</dbReference>
<feature type="domain" description="F-box" evidence="1">
    <location>
        <begin position="94"/>
        <end position="125"/>
    </location>
</feature>
<reference evidence="3" key="1">
    <citation type="submission" date="2024-06" db="EMBL/GenBank/DDBJ databases">
        <authorList>
            <person name="Ryan C."/>
        </authorList>
    </citation>
    <scope>NUCLEOTIDE SEQUENCE [LARGE SCALE GENOMIC DNA]</scope>
</reference>
<dbReference type="PANTHER" id="PTHR32141">
    <property type="match status" value="1"/>
</dbReference>
<dbReference type="AlphaFoldDB" id="A0ABC9EPS5"/>
<evidence type="ECO:0000259" key="1">
    <source>
        <dbReference type="Pfam" id="PF00646"/>
    </source>
</evidence>
<sequence length="493" mass="54344">MTMVEHACRMDMSAAEFGGNIVKGAEAFAPKSWPVGTKQTRIRLLPLSPHPLHPQDIAAVDYSIPSPRIRSSGSATKMPKPPAAAAAADARFTALPLELHAQIASFLPFPEVARLAVLSRPWRSIHLRTPVVDLDVFLYFGDLVSHRTTLPGLLDDDALLGVRDALLRRARDREGTAVDVLKLDYSAGDPRIRRHADRIIALADASEVVLSVRYLISGARPGPAAAAWALDVPPSTRYLELHWNDYDLAPAIAGPGAAALREMELDNIEELRRWPHLPSLRDLTLTSVNVKGPFAPAACFPLLENLCMCTANIEHPRVDILLPALKILHMDDVNVSLPAGDLGRGGDDDGDDPCYGDIAVDAPQLEVLVVKGMPEWTVEYKSFTLRAPRLRRLSWCCQYAERVAIDVGWLGGVSKGKIQFVSNGERQQPYSRDMKYYRAQMLQMLQGLLPDLPPETVADVARPYMTYTVEAEGMIPEERLTCNLTALMSTRTR</sequence>
<reference evidence="2 3" key="2">
    <citation type="submission" date="2024-10" db="EMBL/GenBank/DDBJ databases">
        <authorList>
            <person name="Ryan C."/>
        </authorList>
    </citation>
    <scope>NUCLEOTIDE SEQUENCE [LARGE SCALE GENOMIC DNA]</scope>
</reference>